<evidence type="ECO:0000256" key="1">
    <source>
        <dbReference type="ARBA" id="ARBA00004642"/>
    </source>
</evidence>
<comment type="similarity">
    <text evidence="2 5">Belongs to the CDI family. ICK/KRP subfamily.</text>
</comment>
<dbReference type="EMBL" id="JAYDYQ010001130">
    <property type="protein sequence ID" value="KAK4487790.1"/>
    <property type="molecule type" value="Genomic_DNA"/>
</dbReference>
<dbReference type="InterPro" id="IPR044275">
    <property type="entry name" value="KRP"/>
</dbReference>
<dbReference type="Proteomes" id="UP001291926">
    <property type="component" value="Unassembled WGS sequence"/>
</dbReference>
<comment type="subcellular location">
    <subcellularLocation>
        <location evidence="1">Nucleus</location>
        <location evidence="1">Nucleoplasm</location>
    </subcellularLocation>
</comment>
<sequence>MGKYMRKAKTTGDMAVMEGVRTRAKTLALQRRRLQLSTTAPLPSKSDSCYLQLRSRRLEKPMPKHQSSRKSRHSCGGCTGKQDPEGDCHGSGLISDSIEASKDLEIEGSCFGENNLDFEARGRSTRESTPCSLIRAADTISTPGSTTKRTCTNVANQRARTQNAPLINVPSTHELEDFFAHEELPQQPLFIEKYNFDFRNDLPLPGRYDWVRI</sequence>
<keyword evidence="4" id="KW-0131">Cell cycle</keyword>
<name>A0ABR0DF19_9LAMI</name>
<evidence type="ECO:0000256" key="5">
    <source>
        <dbReference type="PIRNR" id="PIRNR017811"/>
    </source>
</evidence>
<feature type="domain" description="Cyclin-dependent kinase inhibitor" evidence="7">
    <location>
        <begin position="170"/>
        <end position="213"/>
    </location>
</feature>
<dbReference type="InterPro" id="IPR003175">
    <property type="entry name" value="CDI_dom"/>
</dbReference>
<dbReference type="PIRSF" id="PIRSF017811">
    <property type="entry name" value="CDK_inhib_pln"/>
    <property type="match status" value="1"/>
</dbReference>
<gene>
    <name evidence="8" type="ORF">RD792_005521</name>
</gene>
<evidence type="ECO:0000256" key="3">
    <source>
        <dbReference type="ARBA" id="ARBA00023013"/>
    </source>
</evidence>
<accession>A0ABR0DF19</accession>
<evidence type="ECO:0000256" key="4">
    <source>
        <dbReference type="ARBA" id="ARBA00023306"/>
    </source>
</evidence>
<keyword evidence="9" id="KW-1185">Reference proteome</keyword>
<reference evidence="8 9" key="1">
    <citation type="journal article" date="2023" name="bioRxiv">
        <title>Genome report: Whole genome sequence and annotation of Penstemon davidsonii.</title>
        <authorList>
            <person name="Ostevik K.L."/>
            <person name="Alabady M."/>
            <person name="Zhang M."/>
            <person name="Rausher M.D."/>
        </authorList>
    </citation>
    <scope>NUCLEOTIDE SEQUENCE [LARGE SCALE GENOMIC DNA]</scope>
    <source>
        <strain evidence="8">DNT005</strain>
        <tissue evidence="8">Whole leaf</tissue>
    </source>
</reference>
<comment type="caution">
    <text evidence="8">The sequence shown here is derived from an EMBL/GenBank/DDBJ whole genome shotgun (WGS) entry which is preliminary data.</text>
</comment>
<dbReference type="PANTHER" id="PTHR46776">
    <property type="entry name" value="CYCLIN-DEPENDENT KINASE INHIBITOR 4-RELATED"/>
    <property type="match status" value="1"/>
</dbReference>
<keyword evidence="3 5" id="KW-0649">Protein kinase inhibitor</keyword>
<feature type="region of interest" description="Disordered" evidence="6">
    <location>
        <begin position="58"/>
        <end position="83"/>
    </location>
</feature>
<dbReference type="Pfam" id="PF02234">
    <property type="entry name" value="CDI"/>
    <property type="match status" value="1"/>
</dbReference>
<organism evidence="8 9">
    <name type="scientific">Penstemon davidsonii</name>
    <dbReference type="NCBI Taxonomy" id="160366"/>
    <lineage>
        <taxon>Eukaryota</taxon>
        <taxon>Viridiplantae</taxon>
        <taxon>Streptophyta</taxon>
        <taxon>Embryophyta</taxon>
        <taxon>Tracheophyta</taxon>
        <taxon>Spermatophyta</taxon>
        <taxon>Magnoliopsida</taxon>
        <taxon>eudicotyledons</taxon>
        <taxon>Gunneridae</taxon>
        <taxon>Pentapetalae</taxon>
        <taxon>asterids</taxon>
        <taxon>lamiids</taxon>
        <taxon>Lamiales</taxon>
        <taxon>Plantaginaceae</taxon>
        <taxon>Cheloneae</taxon>
        <taxon>Penstemon</taxon>
    </lineage>
</organism>
<evidence type="ECO:0000259" key="7">
    <source>
        <dbReference type="Pfam" id="PF02234"/>
    </source>
</evidence>
<evidence type="ECO:0000313" key="9">
    <source>
        <dbReference type="Proteomes" id="UP001291926"/>
    </source>
</evidence>
<evidence type="ECO:0000313" key="8">
    <source>
        <dbReference type="EMBL" id="KAK4487790.1"/>
    </source>
</evidence>
<protein>
    <recommendedName>
        <fullName evidence="5">Cyclin-dependent kinase inhibitor</fullName>
    </recommendedName>
</protein>
<evidence type="ECO:0000256" key="2">
    <source>
        <dbReference type="ARBA" id="ARBA00010274"/>
    </source>
</evidence>
<dbReference type="Gene3D" id="4.10.365.10">
    <property type="entry name" value="p27"/>
    <property type="match status" value="1"/>
</dbReference>
<dbReference type="InterPro" id="IPR044898">
    <property type="entry name" value="CDI_dom_sf"/>
</dbReference>
<proteinExistence type="inferred from homology"/>
<evidence type="ECO:0000256" key="6">
    <source>
        <dbReference type="SAM" id="MobiDB-lite"/>
    </source>
</evidence>